<protein>
    <submittedName>
        <fullName evidence="1">Uncharacterized protein</fullName>
    </submittedName>
</protein>
<comment type="caution">
    <text evidence="1">The sequence shown here is derived from an EMBL/GenBank/DDBJ whole genome shotgun (WGS) entry which is preliminary data.</text>
</comment>
<dbReference type="RefSeq" id="WP_224309070.1">
    <property type="nucleotide sequence ID" value="NZ_JAHSST010000001.1"/>
</dbReference>
<accession>A0ABS7VXG8</accession>
<dbReference type="EMBL" id="JAHSTP010000001">
    <property type="protein sequence ID" value="MBZ6149700.1"/>
    <property type="molecule type" value="Genomic_DNA"/>
</dbReference>
<name>A0ABS7VXG8_STROV</name>
<evidence type="ECO:0000313" key="1">
    <source>
        <dbReference type="EMBL" id="MBZ6149700.1"/>
    </source>
</evidence>
<proteinExistence type="predicted"/>
<evidence type="ECO:0000313" key="2">
    <source>
        <dbReference type="Proteomes" id="UP000758701"/>
    </source>
</evidence>
<gene>
    <name evidence="1" type="ORF">KVH32_00750</name>
</gene>
<reference evidence="1 2" key="1">
    <citation type="submission" date="2021-06" db="EMBL/GenBank/DDBJ databases">
        <title>Ecological speciation of a Streptomyces species isolated from different habitats and geographic origins.</title>
        <authorList>
            <person name="Wang J."/>
        </authorList>
    </citation>
    <scope>NUCLEOTIDE SEQUENCE [LARGE SCALE GENOMIC DNA]</scope>
    <source>
        <strain evidence="1 2">FXJ8.012</strain>
    </source>
</reference>
<keyword evidence="2" id="KW-1185">Reference proteome</keyword>
<organism evidence="1 2">
    <name type="scientific">Streptomyces olivaceus</name>
    <dbReference type="NCBI Taxonomy" id="47716"/>
    <lineage>
        <taxon>Bacteria</taxon>
        <taxon>Bacillati</taxon>
        <taxon>Actinomycetota</taxon>
        <taxon>Actinomycetes</taxon>
        <taxon>Kitasatosporales</taxon>
        <taxon>Streptomycetaceae</taxon>
        <taxon>Streptomyces</taxon>
    </lineage>
</organism>
<sequence length="106" mass="11474">MAYSFQLKLTSDGTSPHLYRALVDGTSEAFLLLEEDSGTVYLADREGVPSGGMQMSLPSGRIEVTAKESNSSASLGLENFKLLAAHLGSQYRKQGKAPTEIRKFFA</sequence>
<dbReference type="Proteomes" id="UP000758701">
    <property type="component" value="Unassembled WGS sequence"/>
</dbReference>